<dbReference type="SUPFAM" id="SSF53383">
    <property type="entry name" value="PLP-dependent transferases"/>
    <property type="match status" value="1"/>
</dbReference>
<dbReference type="Pfam" id="PF00155">
    <property type="entry name" value="Aminotran_1_2"/>
    <property type="match status" value="1"/>
</dbReference>
<comment type="cofactor">
    <cofactor evidence="1">
        <name>pyridoxal 5'-phosphate</name>
        <dbReference type="ChEBI" id="CHEBI:597326"/>
    </cofactor>
</comment>
<reference evidence="5 6" key="1">
    <citation type="submission" date="2020-08" db="EMBL/GenBank/DDBJ databases">
        <title>Genomic Encyclopedia of Type Strains, Phase III (KMG-III): the genomes of soil and plant-associated and newly described type strains.</title>
        <authorList>
            <person name="Whitman W."/>
        </authorList>
    </citation>
    <scope>NUCLEOTIDE SEQUENCE [LARGE SCALE GENOMIC DNA]</scope>
    <source>
        <strain evidence="5 6">CECT 8803</strain>
    </source>
</reference>
<dbReference type="AlphaFoldDB" id="A0A839SS76"/>
<dbReference type="InterPro" id="IPR015424">
    <property type="entry name" value="PyrdxlP-dep_Trfase"/>
</dbReference>
<dbReference type="Proteomes" id="UP000581135">
    <property type="component" value="Unassembled WGS sequence"/>
</dbReference>
<proteinExistence type="predicted"/>
<accession>A0A839SS76</accession>
<dbReference type="InterPro" id="IPR015421">
    <property type="entry name" value="PyrdxlP-dep_Trfase_major"/>
</dbReference>
<dbReference type="GO" id="GO:0030170">
    <property type="term" value="F:pyridoxal phosphate binding"/>
    <property type="evidence" value="ECO:0007669"/>
    <property type="project" value="InterPro"/>
</dbReference>
<evidence type="ECO:0000313" key="5">
    <source>
        <dbReference type="EMBL" id="MBB3063865.1"/>
    </source>
</evidence>
<dbReference type="InterPro" id="IPR015422">
    <property type="entry name" value="PyrdxlP-dep_Trfase_small"/>
</dbReference>
<dbReference type="PANTHER" id="PTHR42832">
    <property type="entry name" value="AMINO ACID AMINOTRANSFERASE"/>
    <property type="match status" value="1"/>
</dbReference>
<gene>
    <name evidence="5" type="ORF">FHR98_000130</name>
</gene>
<feature type="domain" description="Aminotransferase class I/classII large" evidence="4">
    <location>
        <begin position="42"/>
        <end position="374"/>
    </location>
</feature>
<keyword evidence="6" id="KW-1185">Reference proteome</keyword>
<evidence type="ECO:0000256" key="3">
    <source>
        <dbReference type="ARBA" id="ARBA00022679"/>
    </source>
</evidence>
<dbReference type="Gene3D" id="3.90.1150.10">
    <property type="entry name" value="Aspartate Aminotransferase, domain 1"/>
    <property type="match status" value="1"/>
</dbReference>
<comment type="caution">
    <text evidence="5">The sequence shown here is derived from an EMBL/GenBank/DDBJ whole genome shotgun (WGS) entry which is preliminary data.</text>
</comment>
<keyword evidence="2 5" id="KW-0032">Aminotransferase</keyword>
<dbReference type="RefSeq" id="WP_183414679.1">
    <property type="nucleotide sequence ID" value="NZ_JACHXA010000001.1"/>
</dbReference>
<dbReference type="CDD" id="cd00609">
    <property type="entry name" value="AAT_like"/>
    <property type="match status" value="1"/>
</dbReference>
<dbReference type="EMBL" id="JACHXA010000001">
    <property type="protein sequence ID" value="MBB3063865.1"/>
    <property type="molecule type" value="Genomic_DNA"/>
</dbReference>
<dbReference type="InterPro" id="IPR050881">
    <property type="entry name" value="LL-DAP_aminotransferase"/>
</dbReference>
<sequence length="406" mass="43864">MTSFAAAGRSALGSFHPFLRLERLLRDHPAGDHGLPGVKGPIQLQVGDPKNAPPAFLQECLQKNAAGWGSYPPPRGTADYREAAADWLTNRFALPANFIDPDRNILPVPGTREGLFFTIMMAIPGPGEGEKRKVLLPSPFFHVYAGATAAAGGEPVFVPARAETGFMPDYAALPKEVLEKAALAILCSPSNPQGAIADAAQMRDVITLARQHDFLAIFDECYSEIYLDQPPLGALQSAAEFGSLDNLVVFHSLSKRSSAPGLRCGFVAGDARWIDRVDGAMRFGGAGVPLPALAAGASLWRDEVHVERNRDYYRESFVMAERLLGNRLGYRRPGGGFFLWLDVGDGEAATVKLWKEAGIRVLPGAYMSAEDERGDNPGAPYIRVALVYDAAFNEAALRLLLDTLEV</sequence>
<dbReference type="Gene3D" id="3.40.640.10">
    <property type="entry name" value="Type I PLP-dependent aspartate aminotransferase-like (Major domain)"/>
    <property type="match status" value="1"/>
</dbReference>
<evidence type="ECO:0000256" key="1">
    <source>
        <dbReference type="ARBA" id="ARBA00001933"/>
    </source>
</evidence>
<protein>
    <submittedName>
        <fullName evidence="5">Aspartate/methionine/tyrosine aminotransferase</fullName>
    </submittedName>
</protein>
<evidence type="ECO:0000259" key="4">
    <source>
        <dbReference type="Pfam" id="PF00155"/>
    </source>
</evidence>
<name>A0A839SS76_9PROT</name>
<dbReference type="GO" id="GO:0008483">
    <property type="term" value="F:transaminase activity"/>
    <property type="evidence" value="ECO:0007669"/>
    <property type="project" value="UniProtKB-KW"/>
</dbReference>
<organism evidence="5 6">
    <name type="scientific">Limibacillus halophilus</name>
    <dbReference type="NCBI Taxonomy" id="1579333"/>
    <lineage>
        <taxon>Bacteria</taxon>
        <taxon>Pseudomonadati</taxon>
        <taxon>Pseudomonadota</taxon>
        <taxon>Alphaproteobacteria</taxon>
        <taxon>Rhodospirillales</taxon>
        <taxon>Rhodovibrionaceae</taxon>
        <taxon>Limibacillus</taxon>
    </lineage>
</organism>
<dbReference type="PANTHER" id="PTHR42832:SF3">
    <property type="entry name" value="L-GLUTAMINE--4-(METHYLSULFANYL)-2-OXOBUTANOATE AMINOTRANSFERASE"/>
    <property type="match status" value="1"/>
</dbReference>
<keyword evidence="3 5" id="KW-0808">Transferase</keyword>
<dbReference type="InterPro" id="IPR004839">
    <property type="entry name" value="Aminotransferase_I/II_large"/>
</dbReference>
<evidence type="ECO:0000313" key="6">
    <source>
        <dbReference type="Proteomes" id="UP000581135"/>
    </source>
</evidence>
<evidence type="ECO:0000256" key="2">
    <source>
        <dbReference type="ARBA" id="ARBA00022576"/>
    </source>
</evidence>